<keyword evidence="2" id="KW-0732">Signal</keyword>
<feature type="chain" id="PRO_5042929668" evidence="2">
    <location>
        <begin position="28"/>
        <end position="143"/>
    </location>
</feature>
<evidence type="ECO:0000256" key="1">
    <source>
        <dbReference type="SAM" id="MobiDB-lite"/>
    </source>
</evidence>
<feature type="compositionally biased region" description="Low complexity" evidence="1">
    <location>
        <begin position="122"/>
        <end position="143"/>
    </location>
</feature>
<comment type="caution">
    <text evidence="3">The sequence shown here is derived from an EMBL/GenBank/DDBJ whole genome shotgun (WGS) entry which is preliminary data.</text>
</comment>
<reference evidence="3 4" key="1">
    <citation type="submission" date="2023-11" db="EMBL/GenBank/DDBJ databases">
        <title>Halocaridina rubra genome assembly.</title>
        <authorList>
            <person name="Smith C."/>
        </authorList>
    </citation>
    <scope>NUCLEOTIDE SEQUENCE [LARGE SCALE GENOMIC DNA]</scope>
    <source>
        <strain evidence="3">EP-1</strain>
        <tissue evidence="3">Whole</tissue>
    </source>
</reference>
<evidence type="ECO:0000313" key="4">
    <source>
        <dbReference type="Proteomes" id="UP001381693"/>
    </source>
</evidence>
<feature type="compositionally biased region" description="Basic and acidic residues" evidence="1">
    <location>
        <begin position="56"/>
        <end position="65"/>
    </location>
</feature>
<feature type="signal peptide" evidence="2">
    <location>
        <begin position="1"/>
        <end position="27"/>
    </location>
</feature>
<gene>
    <name evidence="3" type="ORF">SK128_017465</name>
</gene>
<name>A0AAN8ZV74_HALRR</name>
<proteinExistence type="predicted"/>
<dbReference type="EMBL" id="JAXCGZ010024093">
    <property type="protein sequence ID" value="KAK6997301.1"/>
    <property type="molecule type" value="Genomic_DNA"/>
</dbReference>
<dbReference type="Proteomes" id="UP001381693">
    <property type="component" value="Unassembled WGS sequence"/>
</dbReference>
<dbReference type="AlphaFoldDB" id="A0AAN8ZV74"/>
<protein>
    <submittedName>
        <fullName evidence="3">Uncharacterized protein</fullName>
    </submittedName>
</protein>
<evidence type="ECO:0000313" key="3">
    <source>
        <dbReference type="EMBL" id="KAK6997301.1"/>
    </source>
</evidence>
<feature type="region of interest" description="Disordered" evidence="1">
    <location>
        <begin position="49"/>
        <end position="143"/>
    </location>
</feature>
<organism evidence="3 4">
    <name type="scientific">Halocaridina rubra</name>
    <name type="common">Hawaiian red shrimp</name>
    <dbReference type="NCBI Taxonomy" id="373956"/>
    <lineage>
        <taxon>Eukaryota</taxon>
        <taxon>Metazoa</taxon>
        <taxon>Ecdysozoa</taxon>
        <taxon>Arthropoda</taxon>
        <taxon>Crustacea</taxon>
        <taxon>Multicrustacea</taxon>
        <taxon>Malacostraca</taxon>
        <taxon>Eumalacostraca</taxon>
        <taxon>Eucarida</taxon>
        <taxon>Decapoda</taxon>
        <taxon>Pleocyemata</taxon>
        <taxon>Caridea</taxon>
        <taxon>Atyoidea</taxon>
        <taxon>Atyidae</taxon>
        <taxon>Halocaridina</taxon>
    </lineage>
</organism>
<evidence type="ECO:0000256" key="2">
    <source>
        <dbReference type="SAM" id="SignalP"/>
    </source>
</evidence>
<accession>A0AAN8ZV74</accession>
<keyword evidence="4" id="KW-1185">Reference proteome</keyword>
<sequence>MTVKSFLHSRSSWISWPLAFLLQGVFDDLADDPALPVRFRNWNTTLRLKGTSPSRIMEKVVERRSPQPSPSTSPVPEQQNSGNCYHRSSPVRQRCRAHNSANCGCDSPVKQKGNSISPSKRNGGTSPSKSTGSSSNATTNGKC</sequence>